<keyword evidence="4" id="KW-0963">Cytoplasm</keyword>
<dbReference type="SUPFAM" id="SSF47769">
    <property type="entry name" value="SAM/Pointed domain"/>
    <property type="match status" value="1"/>
</dbReference>
<comment type="caution">
    <text evidence="11">The sequence shown here is derived from an EMBL/GenBank/DDBJ whole genome shotgun (WGS) entry which is preliminary data.</text>
</comment>
<dbReference type="InterPro" id="IPR001660">
    <property type="entry name" value="SAM"/>
</dbReference>
<keyword evidence="12" id="KW-1185">Reference proteome</keyword>
<dbReference type="Pfam" id="PF07647">
    <property type="entry name" value="SAM_2"/>
    <property type="match status" value="1"/>
</dbReference>
<dbReference type="InterPro" id="IPR013761">
    <property type="entry name" value="SAM/pointed_sf"/>
</dbReference>
<organism evidence="11 12">
    <name type="scientific">Tieghemiomyces parasiticus</name>
    <dbReference type="NCBI Taxonomy" id="78921"/>
    <lineage>
        <taxon>Eukaryota</taxon>
        <taxon>Fungi</taxon>
        <taxon>Fungi incertae sedis</taxon>
        <taxon>Zoopagomycota</taxon>
        <taxon>Kickxellomycotina</taxon>
        <taxon>Dimargaritomycetes</taxon>
        <taxon>Dimargaritales</taxon>
        <taxon>Dimargaritaceae</taxon>
        <taxon>Tieghemiomyces</taxon>
    </lineage>
</organism>
<keyword evidence="5" id="KW-0694">RNA-binding</keyword>
<accession>A0A9W7ZRM6</accession>
<comment type="subunit">
    <text evidence="6">Monomer. Binds to RNA.</text>
</comment>
<feature type="region of interest" description="Disordered" evidence="9">
    <location>
        <begin position="350"/>
        <end position="446"/>
    </location>
</feature>
<gene>
    <name evidence="11" type="primary">VTS1_1</name>
    <name evidence="11" type="ORF">IWQ60_008751</name>
</gene>
<feature type="compositionally biased region" description="Basic residues" evidence="9">
    <location>
        <begin position="613"/>
        <end position="625"/>
    </location>
</feature>
<dbReference type="GO" id="GO:0000932">
    <property type="term" value="C:P-body"/>
    <property type="evidence" value="ECO:0007669"/>
    <property type="project" value="UniProtKB-SubCell"/>
</dbReference>
<feature type="compositionally biased region" description="Polar residues" evidence="9">
    <location>
        <begin position="17"/>
        <end position="30"/>
    </location>
</feature>
<feature type="region of interest" description="Disordered" evidence="9">
    <location>
        <begin position="493"/>
        <end position="648"/>
    </location>
</feature>
<dbReference type="CDD" id="cd09556">
    <property type="entry name" value="SAM_VTS1_fungal"/>
    <property type="match status" value="1"/>
</dbReference>
<dbReference type="Proteomes" id="UP001150569">
    <property type="component" value="Unassembled WGS sequence"/>
</dbReference>
<dbReference type="GO" id="GO:0005829">
    <property type="term" value="C:cytosol"/>
    <property type="evidence" value="ECO:0007669"/>
    <property type="project" value="UniProtKB-SubCell"/>
</dbReference>
<evidence type="ECO:0000256" key="8">
    <source>
        <dbReference type="ARBA" id="ARBA00054767"/>
    </source>
</evidence>
<dbReference type="PROSITE" id="PS50105">
    <property type="entry name" value="SAM_DOMAIN"/>
    <property type="match status" value="1"/>
</dbReference>
<comment type="function">
    <text evidence="8">RNA-binding protein involved in post-transcriptional regulation through transcript degradation.</text>
</comment>
<reference evidence="11" key="1">
    <citation type="submission" date="2022-07" db="EMBL/GenBank/DDBJ databases">
        <title>Phylogenomic reconstructions and comparative analyses of Kickxellomycotina fungi.</title>
        <authorList>
            <person name="Reynolds N.K."/>
            <person name="Stajich J.E."/>
            <person name="Barry K."/>
            <person name="Grigoriev I.V."/>
            <person name="Crous P."/>
            <person name="Smith M.E."/>
        </authorList>
    </citation>
    <scope>NUCLEOTIDE SEQUENCE</scope>
    <source>
        <strain evidence="11">RSA 861</strain>
    </source>
</reference>
<dbReference type="OrthoDB" id="2155283at2759"/>
<dbReference type="GO" id="GO:0003677">
    <property type="term" value="F:DNA binding"/>
    <property type="evidence" value="ECO:0007669"/>
    <property type="project" value="UniProtKB-KW"/>
</dbReference>
<comment type="subcellular location">
    <subcellularLocation>
        <location evidence="1">Cytoplasm</location>
        <location evidence="1">P-body</location>
    </subcellularLocation>
    <subcellularLocation>
        <location evidence="2">Cytoplasm</location>
        <location evidence="2">Cytosol</location>
    </subcellularLocation>
</comment>
<evidence type="ECO:0000256" key="4">
    <source>
        <dbReference type="ARBA" id="ARBA00022490"/>
    </source>
</evidence>
<evidence type="ECO:0000256" key="3">
    <source>
        <dbReference type="ARBA" id="ARBA00007325"/>
    </source>
</evidence>
<evidence type="ECO:0000256" key="9">
    <source>
        <dbReference type="SAM" id="MobiDB-lite"/>
    </source>
</evidence>
<name>A0A9W7ZRM6_9FUNG</name>
<feature type="compositionally biased region" description="Acidic residues" evidence="9">
    <location>
        <begin position="781"/>
        <end position="794"/>
    </location>
</feature>
<dbReference type="PANTHER" id="PTHR12515">
    <property type="entry name" value="STERILE ALPHA MOTIF DOMAIN CONTAINING PROTEIN 4-RELATED"/>
    <property type="match status" value="1"/>
</dbReference>
<dbReference type="Pfam" id="PF25479">
    <property type="entry name" value="Vts1"/>
    <property type="match status" value="1"/>
</dbReference>
<dbReference type="GO" id="GO:0003729">
    <property type="term" value="F:mRNA binding"/>
    <property type="evidence" value="ECO:0007669"/>
    <property type="project" value="InterPro"/>
</dbReference>
<dbReference type="InterPro" id="IPR037635">
    <property type="entry name" value="VTS1_SAM"/>
</dbReference>
<evidence type="ECO:0000256" key="5">
    <source>
        <dbReference type="ARBA" id="ARBA00022884"/>
    </source>
</evidence>
<feature type="domain" description="SAM" evidence="10">
    <location>
        <begin position="697"/>
        <end position="755"/>
    </location>
</feature>
<dbReference type="InterPro" id="IPR057327">
    <property type="entry name" value="Vts1_dom"/>
</dbReference>
<dbReference type="PANTHER" id="PTHR12515:SF5">
    <property type="entry name" value="PROTEIN SMAUG"/>
    <property type="match status" value="1"/>
</dbReference>
<feature type="compositionally biased region" description="Polar residues" evidence="9">
    <location>
        <begin position="350"/>
        <end position="360"/>
    </location>
</feature>
<dbReference type="SMART" id="SM00454">
    <property type="entry name" value="SAM"/>
    <property type="match status" value="1"/>
</dbReference>
<feature type="region of interest" description="Disordered" evidence="9">
    <location>
        <begin position="757"/>
        <end position="830"/>
    </location>
</feature>
<feature type="compositionally biased region" description="Low complexity" evidence="9">
    <location>
        <begin position="667"/>
        <end position="682"/>
    </location>
</feature>
<evidence type="ECO:0000256" key="1">
    <source>
        <dbReference type="ARBA" id="ARBA00004201"/>
    </source>
</evidence>
<evidence type="ECO:0000256" key="2">
    <source>
        <dbReference type="ARBA" id="ARBA00004514"/>
    </source>
</evidence>
<comment type="similarity">
    <text evidence="3">Belongs to the VTS1 family.</text>
</comment>
<dbReference type="AlphaFoldDB" id="A0A9W7ZRM6"/>
<dbReference type="InterPro" id="IPR050897">
    <property type="entry name" value="SMAUG/VTS1_RNA-bind"/>
</dbReference>
<evidence type="ECO:0000256" key="6">
    <source>
        <dbReference type="ARBA" id="ARBA00024046"/>
    </source>
</evidence>
<keyword evidence="11" id="KW-0238">DNA-binding</keyword>
<evidence type="ECO:0000256" key="7">
    <source>
        <dbReference type="ARBA" id="ARBA00024136"/>
    </source>
</evidence>
<dbReference type="GO" id="GO:0000289">
    <property type="term" value="P:nuclear-transcribed mRNA poly(A) tail shortening"/>
    <property type="evidence" value="ECO:0007669"/>
    <property type="project" value="TreeGrafter"/>
</dbReference>
<dbReference type="Gene3D" id="1.10.150.50">
    <property type="entry name" value="Transcription Factor, Ets-1"/>
    <property type="match status" value="1"/>
</dbReference>
<feature type="compositionally biased region" description="Low complexity" evidence="9">
    <location>
        <begin position="801"/>
        <end position="814"/>
    </location>
</feature>
<proteinExistence type="inferred from homology"/>
<feature type="region of interest" description="Disordered" evidence="9">
    <location>
        <begin position="268"/>
        <end position="329"/>
    </location>
</feature>
<protein>
    <recommendedName>
        <fullName evidence="7">RNA-binding protein VTS1</fullName>
    </recommendedName>
</protein>
<dbReference type="EMBL" id="JANBPT010000676">
    <property type="protein sequence ID" value="KAJ1914592.1"/>
    <property type="molecule type" value="Genomic_DNA"/>
</dbReference>
<feature type="region of interest" description="Disordered" evidence="9">
    <location>
        <begin position="664"/>
        <end position="689"/>
    </location>
</feature>
<feature type="compositionally biased region" description="Low complexity" evidence="9">
    <location>
        <begin position="273"/>
        <end position="295"/>
    </location>
</feature>
<sequence>MASQRPISDSFHRSGDPMSSTAGVPSTTAVAGTGLPHHAFGHMGPMRPTSEVYGGHAHLSGTAHATPRLSDTDVFDRWAEDLNQFERTMEDMATASLEPSFKEELNAIEQWFMVLSEAERTASLYSLLQMSSPVQVRFFMAILQKMAKDADPMNALFLDQSAGVGGDVGGKGRRGLDRHSVNLTSTDHGLAAAHTRMSASSANLVEMTKNLRLNPAVSIPNSASAASFYAAGNRNLGGGNSTGSTAANDAAEASGAFNNRWSLNSLNGGGSAAGAPGSRPTSLTGSGGSDSLSLSMWRRSGTNPDGASGESKANSFLRPDRPGSALGGSELGSLASHSWGFGSSSNLTGLTNGDSTSGLNQPPIERPKSATDLDLADWRAVNHRPGRQLATNEPEIKSSLRQPLRTGGEGGLGPASSGGAPPAQPPHHHGHLGPAAPPSPFEAKANALAGGSSSLASRRLGAHKFSVAVYDGPEGSAAAAGAAGLKSPLKSPMFATGMKGGPAGNGARSTASRPTTPALPPGFYHHPPQSPWGTTSQSGDGSGPPGGPNATGVYKPSHPAGGLRHPSQQPPSQQPMGIPTTDGFVHYPSSSLNRLNSPVRSKFGFNTGPAASTHHHHHHHVHHQPHGTGYPYGHGGNGSGGAGPTHGSPNMGAAHLPGVYGMAKSRGPGSTTSLVSSTSAAVGAGGPVDPSDPSLLEDIPAWLRSLRLHKYTPCFENMHWKDVVDLTDEELTAKGVAALGARRKMLKVFETVRQGMEDKGLLPPKANGGRGGNQVKATAGEGEDDDNDDAEDGSGPDKEGSVSNGNSGSASGSVHQSPQPPPAGEAALQS</sequence>
<feature type="region of interest" description="Disordered" evidence="9">
    <location>
        <begin position="1"/>
        <end position="53"/>
    </location>
</feature>
<evidence type="ECO:0000313" key="11">
    <source>
        <dbReference type="EMBL" id="KAJ1914592.1"/>
    </source>
</evidence>
<evidence type="ECO:0000259" key="10">
    <source>
        <dbReference type="PROSITE" id="PS50105"/>
    </source>
</evidence>
<feature type="compositionally biased region" description="Gly residues" evidence="9">
    <location>
        <begin position="630"/>
        <end position="644"/>
    </location>
</feature>
<evidence type="ECO:0000313" key="12">
    <source>
        <dbReference type="Proteomes" id="UP001150569"/>
    </source>
</evidence>
<feature type="compositionally biased region" description="Polar residues" evidence="9">
    <location>
        <begin position="588"/>
        <end position="599"/>
    </location>
</feature>